<feature type="region of interest" description="Disordered" evidence="3">
    <location>
        <begin position="461"/>
        <end position="497"/>
    </location>
</feature>
<evidence type="ECO:0000313" key="5">
    <source>
        <dbReference type="EMBL" id="CAE0796573.1"/>
    </source>
</evidence>
<dbReference type="PANTHER" id="PTHR18849:SF0">
    <property type="entry name" value="CILIA- AND FLAGELLA-ASSOCIATED PROTEIN 410-RELATED"/>
    <property type="match status" value="1"/>
</dbReference>
<organism evidence="5">
    <name type="scientific">Eutreptiella gymnastica</name>
    <dbReference type="NCBI Taxonomy" id="73025"/>
    <lineage>
        <taxon>Eukaryota</taxon>
        <taxon>Discoba</taxon>
        <taxon>Euglenozoa</taxon>
        <taxon>Euglenida</taxon>
        <taxon>Spirocuta</taxon>
        <taxon>Euglenophyceae</taxon>
        <taxon>Eutreptiales</taxon>
        <taxon>Eutreptiaceae</taxon>
        <taxon>Eutreptiella</taxon>
    </lineage>
</organism>
<dbReference type="AlphaFoldDB" id="A0A7S4FHY2"/>
<keyword evidence="1" id="KW-0433">Leucine-rich repeat</keyword>
<accession>A0A7S4FHY2</accession>
<dbReference type="InterPro" id="IPR001611">
    <property type="entry name" value="Leu-rich_rpt"/>
</dbReference>
<protein>
    <recommendedName>
        <fullName evidence="4">Ubiquitin-like domain-containing protein</fullName>
    </recommendedName>
</protein>
<dbReference type="Gene3D" id="3.10.20.90">
    <property type="entry name" value="Phosphatidylinositol 3-kinase Catalytic Subunit, Chain A, domain 1"/>
    <property type="match status" value="1"/>
</dbReference>
<dbReference type="InterPro" id="IPR032675">
    <property type="entry name" value="LRR_dom_sf"/>
</dbReference>
<dbReference type="InterPro" id="IPR000626">
    <property type="entry name" value="Ubiquitin-like_dom"/>
</dbReference>
<dbReference type="PROSITE" id="PS51450">
    <property type="entry name" value="LRR"/>
    <property type="match status" value="1"/>
</dbReference>
<evidence type="ECO:0000259" key="4">
    <source>
        <dbReference type="Pfam" id="PF14560"/>
    </source>
</evidence>
<dbReference type="EMBL" id="HBJA01023952">
    <property type="protein sequence ID" value="CAE0796573.1"/>
    <property type="molecule type" value="Transcribed_RNA"/>
</dbReference>
<reference evidence="5" key="1">
    <citation type="submission" date="2021-01" db="EMBL/GenBank/DDBJ databases">
        <authorList>
            <person name="Corre E."/>
            <person name="Pelletier E."/>
            <person name="Niang G."/>
            <person name="Scheremetjew M."/>
            <person name="Finn R."/>
            <person name="Kale V."/>
            <person name="Holt S."/>
            <person name="Cochrane G."/>
            <person name="Meng A."/>
            <person name="Brown T."/>
            <person name="Cohen L."/>
        </authorList>
    </citation>
    <scope>NUCLEOTIDE SEQUENCE</scope>
    <source>
        <strain evidence="5">CCMP1594</strain>
    </source>
</reference>
<dbReference type="Pfam" id="PF14560">
    <property type="entry name" value="Ubiquitin_2"/>
    <property type="match status" value="1"/>
</dbReference>
<sequence length="497" mass="54999">MEPPNNAPINPKSFAEALKGKYVDDVEDEDIVVSGKRVEMVGMSAIQSKFAMCNKLRTVSVRSEGVSSAGDPGEVKSLCPNIVELDLASSMFHDWQVVTDICCQLTALAFLDLSCNALNASLVLPENANISFCKLKRLVLNKTQVPWIQVEALAQHLPQLEELHLESNRMTKLPTEGRMLFPTLQVMNLTDNAITSWDDLTVLETLPQLHTLVLNQNKLSTIITPKDTYTSLTSLSIAENPISEAVALNALGAFLGPLQSLRISPLVEGLSSVQSRMMIVPRLPQLVTLNGSKITPKERSDSQKHYLKTCAQQLTAQYSIAHHTDDCSDVPAEFLDCNPQYAPLVAKHFNPLPPSDGTQAGGSAQQAMGMQTTTVTLRSLVATSMTKGDKQKKLPATYTIAKLKVMFQTLFGLEVDRQKLVARLNSGDGIDHASELNDEFSDLQFYCITDGTVIEMHERDLEAEAREEARKKQEQEDKMQQQMKDAQKHMDMVRSTR</sequence>
<keyword evidence="2" id="KW-0677">Repeat</keyword>
<evidence type="ECO:0000256" key="3">
    <source>
        <dbReference type="SAM" id="MobiDB-lite"/>
    </source>
</evidence>
<gene>
    <name evidence="5" type="ORF">EGYM00163_LOCUS7693</name>
</gene>
<proteinExistence type="predicted"/>
<name>A0A7S4FHY2_9EUGL</name>
<dbReference type="Gene3D" id="3.80.10.10">
    <property type="entry name" value="Ribonuclease Inhibitor"/>
    <property type="match status" value="2"/>
</dbReference>
<evidence type="ECO:0000256" key="1">
    <source>
        <dbReference type="ARBA" id="ARBA00022614"/>
    </source>
</evidence>
<dbReference type="SUPFAM" id="SSF54236">
    <property type="entry name" value="Ubiquitin-like"/>
    <property type="match status" value="1"/>
</dbReference>
<dbReference type="SUPFAM" id="SSF52058">
    <property type="entry name" value="L domain-like"/>
    <property type="match status" value="1"/>
</dbReference>
<dbReference type="PANTHER" id="PTHR18849">
    <property type="entry name" value="LEUCINE RICH REPEAT PROTEIN"/>
    <property type="match status" value="1"/>
</dbReference>
<feature type="domain" description="Ubiquitin-like" evidence="4">
    <location>
        <begin position="390"/>
        <end position="460"/>
    </location>
</feature>
<evidence type="ECO:0000256" key="2">
    <source>
        <dbReference type="ARBA" id="ARBA00022737"/>
    </source>
</evidence>
<dbReference type="InterPro" id="IPR029071">
    <property type="entry name" value="Ubiquitin-like_domsf"/>
</dbReference>